<evidence type="ECO:0000256" key="4">
    <source>
        <dbReference type="RuleBase" id="RU003953"/>
    </source>
</evidence>
<name>A0A834XGU0_9FABA</name>
<reference evidence="6" key="1">
    <citation type="submission" date="2020-09" db="EMBL/GenBank/DDBJ databases">
        <title>Genome-Enabled Discovery of Anthraquinone Biosynthesis in Senna tora.</title>
        <authorList>
            <person name="Kang S.-H."/>
            <person name="Pandey R.P."/>
            <person name="Lee C.-M."/>
            <person name="Sim J.-S."/>
            <person name="Jeong J.-T."/>
            <person name="Choi B.-S."/>
            <person name="Jung M."/>
            <person name="Ginzburg D."/>
            <person name="Zhao K."/>
            <person name="Won S.Y."/>
            <person name="Oh T.-J."/>
            <person name="Yu Y."/>
            <person name="Kim N.-H."/>
            <person name="Lee O.R."/>
            <person name="Lee T.-H."/>
            <person name="Bashyal P."/>
            <person name="Kim T.-S."/>
            <person name="Lee W.-H."/>
            <person name="Kawkins C."/>
            <person name="Kim C.-K."/>
            <person name="Kim J.S."/>
            <person name="Ahn B.O."/>
            <person name="Rhee S.Y."/>
            <person name="Sohng J.K."/>
        </authorList>
    </citation>
    <scope>NUCLEOTIDE SEQUENCE</scope>
    <source>
        <tissue evidence="6">Leaf</tissue>
    </source>
</reference>
<feature type="domain" description="Poly A polymerase head" evidence="5">
    <location>
        <begin position="41"/>
        <end position="95"/>
    </location>
</feature>
<evidence type="ECO:0000313" key="6">
    <source>
        <dbReference type="EMBL" id="KAF7845004.1"/>
    </source>
</evidence>
<gene>
    <name evidence="6" type="ORF">G2W53_001909</name>
</gene>
<proteinExistence type="inferred from homology"/>
<dbReference type="InterPro" id="IPR043519">
    <property type="entry name" value="NT_sf"/>
</dbReference>
<dbReference type="GO" id="GO:0003723">
    <property type="term" value="F:RNA binding"/>
    <property type="evidence" value="ECO:0007669"/>
    <property type="project" value="UniProtKB-KW"/>
</dbReference>
<dbReference type="GO" id="GO:0052929">
    <property type="term" value="F:ATP:3'-cytidine-cytidine-tRNA adenylyltransferase activity"/>
    <property type="evidence" value="ECO:0007669"/>
    <property type="project" value="TreeGrafter"/>
</dbReference>
<dbReference type="Pfam" id="PF01743">
    <property type="entry name" value="PolyA_pol"/>
    <property type="match status" value="1"/>
</dbReference>
<organism evidence="6 7">
    <name type="scientific">Senna tora</name>
    <dbReference type="NCBI Taxonomy" id="362788"/>
    <lineage>
        <taxon>Eukaryota</taxon>
        <taxon>Viridiplantae</taxon>
        <taxon>Streptophyta</taxon>
        <taxon>Embryophyta</taxon>
        <taxon>Tracheophyta</taxon>
        <taxon>Spermatophyta</taxon>
        <taxon>Magnoliopsida</taxon>
        <taxon>eudicotyledons</taxon>
        <taxon>Gunneridae</taxon>
        <taxon>Pentapetalae</taxon>
        <taxon>rosids</taxon>
        <taxon>fabids</taxon>
        <taxon>Fabales</taxon>
        <taxon>Fabaceae</taxon>
        <taxon>Caesalpinioideae</taxon>
        <taxon>Cassia clade</taxon>
        <taxon>Senna</taxon>
    </lineage>
</organism>
<comment type="caution">
    <text evidence="6">The sequence shown here is derived from an EMBL/GenBank/DDBJ whole genome shotgun (WGS) entry which is preliminary data.</text>
</comment>
<dbReference type="SUPFAM" id="SSF81301">
    <property type="entry name" value="Nucleotidyltransferase"/>
    <property type="match status" value="1"/>
</dbReference>
<accession>A0A834XGU0</accession>
<evidence type="ECO:0000259" key="5">
    <source>
        <dbReference type="Pfam" id="PF01743"/>
    </source>
</evidence>
<dbReference type="AlphaFoldDB" id="A0A834XGU0"/>
<dbReference type="EMBL" id="JAAIUW010000001">
    <property type="protein sequence ID" value="KAF7845004.1"/>
    <property type="molecule type" value="Genomic_DNA"/>
</dbReference>
<dbReference type="GO" id="GO:0001680">
    <property type="term" value="P:tRNA 3'-terminal CCA addition"/>
    <property type="evidence" value="ECO:0007669"/>
    <property type="project" value="TreeGrafter"/>
</dbReference>
<dbReference type="Proteomes" id="UP000634136">
    <property type="component" value="Unassembled WGS sequence"/>
</dbReference>
<evidence type="ECO:0000256" key="1">
    <source>
        <dbReference type="ARBA" id="ARBA00007265"/>
    </source>
</evidence>
<sequence>MRAYSPLRYQVKDKIEVSDLEKKIFDRLLGTLSKFGLQTQLRVAGGWVRDKLLGKECNHIDIALDNMMGSEFVEKVRDYLLYIGEDAQGVCVIEKIDLKISGNQPVKAMAQICDLTLFRTVFSLPPGFEPPIADGCERLCITYLDTAWRLIQLLGESTFTDEEKRIAMYTALLLPLRNTTYRDKKAKHIPVMNWIIRESLKRKAKDAEMVLDFHRASCELMPLIPCLASNEDVLECSRLRVMTGFLLREVKEFWRVALLISTLLHPIDDSTEDVQLQLWKRRDVFKSVENRIVVKLGLESVRSKTIGEGETSKERIGG</sequence>
<protein>
    <submittedName>
        <fullName evidence="6">Putative CCA tRNA nucleotidyltransferase 2 isoform X1</fullName>
    </submittedName>
</protein>
<keyword evidence="3 4" id="KW-0694">RNA-binding</keyword>
<comment type="similarity">
    <text evidence="1 4">Belongs to the tRNA nucleotidyltransferase/poly(A) polymerase family.</text>
</comment>
<dbReference type="InterPro" id="IPR002646">
    <property type="entry name" value="PolA_pol_head_dom"/>
</dbReference>
<dbReference type="GO" id="GO:0052927">
    <property type="term" value="F:CC tRNA cytidylyltransferase activity"/>
    <property type="evidence" value="ECO:0007669"/>
    <property type="project" value="TreeGrafter"/>
</dbReference>
<evidence type="ECO:0000256" key="3">
    <source>
        <dbReference type="ARBA" id="ARBA00022884"/>
    </source>
</evidence>
<dbReference type="Gene3D" id="3.30.460.10">
    <property type="entry name" value="Beta Polymerase, domain 2"/>
    <property type="match status" value="1"/>
</dbReference>
<evidence type="ECO:0000313" key="7">
    <source>
        <dbReference type="Proteomes" id="UP000634136"/>
    </source>
</evidence>
<dbReference type="PANTHER" id="PTHR13734:SF5">
    <property type="entry name" value="CCA TRNA NUCLEOTIDYLTRANSFERASE, MITOCHONDRIAL"/>
    <property type="match status" value="1"/>
</dbReference>
<evidence type="ECO:0000256" key="2">
    <source>
        <dbReference type="ARBA" id="ARBA00022679"/>
    </source>
</evidence>
<keyword evidence="7" id="KW-1185">Reference proteome</keyword>
<dbReference type="PANTHER" id="PTHR13734">
    <property type="entry name" value="TRNA-NUCLEOTIDYLTRANSFERASE"/>
    <property type="match status" value="1"/>
</dbReference>
<keyword evidence="2 4" id="KW-0808">Transferase</keyword>
<dbReference type="OrthoDB" id="445712at2759"/>